<evidence type="ECO:0000256" key="5">
    <source>
        <dbReference type="ARBA" id="ARBA00022906"/>
    </source>
</evidence>
<dbReference type="InterPro" id="IPR036837">
    <property type="entry name" value="Cation_efflux_CTD_sf"/>
</dbReference>
<keyword evidence="3" id="KW-0813">Transport</keyword>
<feature type="transmembrane region" description="Helical" evidence="9">
    <location>
        <begin position="101"/>
        <end position="125"/>
    </location>
</feature>
<keyword evidence="13" id="KW-1185">Reference proteome</keyword>
<sequence>MQASISKGPVVPADWHGHQHGDATHSHHLHAETQSLHRMVWALILTATFALAELFGGVLSGSLALLSDAGHMTTDVAALGLAVCAQWWARRPANQDWSFGLARAEVLAAFLNSLAMLVLIAWISYEAIQRLRTPEPVAAEWVMGIAILGLLCNLLVYRLLHAGHRHDDVANSLNRRAALVHVVGDLLGSLAALIAGAVIYLTGWTLIDPLLSFVICLLLLRSTWRVLRESVEILLEAVPKQISYVEVARTLEALPGVAGIHDLHIWLMAANQPALIAHLQLHTPEDWYEVLSQARQALQGQFGISHVTLQPEWSPLSAHSAEERLT</sequence>
<keyword evidence="5" id="KW-0864">Zinc transport</keyword>
<dbReference type="InterPro" id="IPR002524">
    <property type="entry name" value="Cation_efflux"/>
</dbReference>
<proteinExistence type="inferred from homology"/>
<dbReference type="EMBL" id="QPGB01000001">
    <property type="protein sequence ID" value="RCS59909.1"/>
    <property type="molecule type" value="Genomic_DNA"/>
</dbReference>
<dbReference type="PANTHER" id="PTHR11562:SF17">
    <property type="entry name" value="RE54080P-RELATED"/>
    <property type="match status" value="1"/>
</dbReference>
<dbReference type="PANTHER" id="PTHR11562">
    <property type="entry name" value="CATION EFFLUX PROTEIN/ ZINC TRANSPORTER"/>
    <property type="match status" value="1"/>
</dbReference>
<keyword evidence="6 9" id="KW-1133">Transmembrane helix</keyword>
<evidence type="ECO:0000259" key="10">
    <source>
        <dbReference type="Pfam" id="PF01545"/>
    </source>
</evidence>
<evidence type="ECO:0000256" key="8">
    <source>
        <dbReference type="ARBA" id="ARBA00023136"/>
    </source>
</evidence>
<evidence type="ECO:0000256" key="4">
    <source>
        <dbReference type="ARBA" id="ARBA00022692"/>
    </source>
</evidence>
<dbReference type="RefSeq" id="WP_114402057.1">
    <property type="nucleotide sequence ID" value="NZ_QPGB01000001.1"/>
</dbReference>
<dbReference type="NCBIfam" id="TIGR01297">
    <property type="entry name" value="CDF"/>
    <property type="match status" value="1"/>
</dbReference>
<accession>A0A368L9J5</accession>
<dbReference type="Proteomes" id="UP000252357">
    <property type="component" value="Unassembled WGS sequence"/>
</dbReference>
<keyword evidence="5" id="KW-0862">Zinc</keyword>
<evidence type="ECO:0000256" key="6">
    <source>
        <dbReference type="ARBA" id="ARBA00022989"/>
    </source>
</evidence>
<dbReference type="SUPFAM" id="SSF160240">
    <property type="entry name" value="Cation efflux protein cytoplasmic domain-like"/>
    <property type="match status" value="1"/>
</dbReference>
<gene>
    <name evidence="12" type="ORF">DU000_01555</name>
</gene>
<evidence type="ECO:0000256" key="7">
    <source>
        <dbReference type="ARBA" id="ARBA00023065"/>
    </source>
</evidence>
<organism evidence="12 13">
    <name type="scientific">Parvibium lacunae</name>
    <dbReference type="NCBI Taxonomy" id="1888893"/>
    <lineage>
        <taxon>Bacteria</taxon>
        <taxon>Pseudomonadati</taxon>
        <taxon>Pseudomonadota</taxon>
        <taxon>Betaproteobacteria</taxon>
        <taxon>Burkholderiales</taxon>
        <taxon>Alcaligenaceae</taxon>
        <taxon>Parvibium</taxon>
    </lineage>
</organism>
<feature type="transmembrane region" description="Helical" evidence="9">
    <location>
        <begin position="72"/>
        <end position="89"/>
    </location>
</feature>
<comment type="similarity">
    <text evidence="2">Belongs to the cation diffusion facilitator (CDF) transporter (TC 2.A.4) family. SLC30A subfamily.</text>
</comment>
<dbReference type="Gene3D" id="1.20.1510.10">
    <property type="entry name" value="Cation efflux protein transmembrane domain"/>
    <property type="match status" value="1"/>
</dbReference>
<comment type="subcellular location">
    <subcellularLocation>
        <location evidence="1">Membrane</location>
        <topology evidence="1">Multi-pass membrane protein</topology>
    </subcellularLocation>
</comment>
<comment type="caution">
    <text evidence="12">The sequence shown here is derived from an EMBL/GenBank/DDBJ whole genome shotgun (WGS) entry which is preliminary data.</text>
</comment>
<feature type="transmembrane region" description="Helical" evidence="9">
    <location>
        <begin position="137"/>
        <end position="157"/>
    </location>
</feature>
<evidence type="ECO:0000259" key="11">
    <source>
        <dbReference type="Pfam" id="PF16916"/>
    </source>
</evidence>
<dbReference type="InterPro" id="IPR058533">
    <property type="entry name" value="Cation_efflux_TM"/>
</dbReference>
<reference evidence="12 13" key="1">
    <citation type="journal article" date="2018" name="Int. J. Syst. Evol. Microbiol.">
        <title>Parvibium lacunae gen. nov., sp. nov., a new member of the family Alcaligenaceae isolated from a freshwater pond.</title>
        <authorList>
            <person name="Chen W.M."/>
            <person name="Xie P.B."/>
            <person name="Hsu M.Y."/>
            <person name="Sheu S.Y."/>
        </authorList>
    </citation>
    <scope>NUCLEOTIDE SEQUENCE [LARGE SCALE GENOMIC DNA]</scope>
    <source>
        <strain evidence="12 13">KMB9</strain>
    </source>
</reference>
<feature type="domain" description="Cation efflux protein transmembrane" evidence="10">
    <location>
        <begin position="42"/>
        <end position="235"/>
    </location>
</feature>
<evidence type="ECO:0000256" key="9">
    <source>
        <dbReference type="SAM" id="Phobius"/>
    </source>
</evidence>
<evidence type="ECO:0000313" key="13">
    <source>
        <dbReference type="Proteomes" id="UP000252357"/>
    </source>
</evidence>
<evidence type="ECO:0000256" key="1">
    <source>
        <dbReference type="ARBA" id="ARBA00004141"/>
    </source>
</evidence>
<dbReference type="SUPFAM" id="SSF161111">
    <property type="entry name" value="Cation efflux protein transmembrane domain-like"/>
    <property type="match status" value="1"/>
</dbReference>
<feature type="domain" description="Cation efflux protein cytoplasmic" evidence="11">
    <location>
        <begin position="239"/>
        <end position="312"/>
    </location>
</feature>
<dbReference type="Pfam" id="PF16916">
    <property type="entry name" value="ZT_dimer"/>
    <property type="match status" value="1"/>
</dbReference>
<evidence type="ECO:0000256" key="3">
    <source>
        <dbReference type="ARBA" id="ARBA00022448"/>
    </source>
</evidence>
<dbReference type="AlphaFoldDB" id="A0A368L9J5"/>
<protein>
    <submittedName>
        <fullName evidence="12">Cation transporter</fullName>
    </submittedName>
</protein>
<feature type="transmembrane region" description="Helical" evidence="9">
    <location>
        <begin position="206"/>
        <end position="224"/>
    </location>
</feature>
<evidence type="ECO:0000313" key="12">
    <source>
        <dbReference type="EMBL" id="RCS59909.1"/>
    </source>
</evidence>
<name>A0A368L9J5_9BURK</name>
<evidence type="ECO:0000256" key="2">
    <source>
        <dbReference type="ARBA" id="ARBA00008873"/>
    </source>
</evidence>
<dbReference type="OrthoDB" id="9809646at2"/>
<dbReference type="InterPro" id="IPR027470">
    <property type="entry name" value="Cation_efflux_CTD"/>
</dbReference>
<keyword evidence="7" id="KW-0406">Ion transport</keyword>
<dbReference type="InterPro" id="IPR050681">
    <property type="entry name" value="CDF/SLC30A"/>
</dbReference>
<feature type="transmembrane region" description="Helical" evidence="9">
    <location>
        <begin position="40"/>
        <end position="66"/>
    </location>
</feature>
<feature type="transmembrane region" description="Helical" evidence="9">
    <location>
        <begin position="178"/>
        <end position="200"/>
    </location>
</feature>
<dbReference type="Pfam" id="PF01545">
    <property type="entry name" value="Cation_efflux"/>
    <property type="match status" value="1"/>
</dbReference>
<dbReference type="InterPro" id="IPR027469">
    <property type="entry name" value="Cation_efflux_TMD_sf"/>
</dbReference>
<dbReference type="GO" id="GO:0005385">
    <property type="term" value="F:zinc ion transmembrane transporter activity"/>
    <property type="evidence" value="ECO:0007669"/>
    <property type="project" value="TreeGrafter"/>
</dbReference>
<keyword evidence="8 9" id="KW-0472">Membrane</keyword>
<dbReference type="GO" id="GO:0005886">
    <property type="term" value="C:plasma membrane"/>
    <property type="evidence" value="ECO:0007669"/>
    <property type="project" value="TreeGrafter"/>
</dbReference>
<keyword evidence="4 9" id="KW-0812">Transmembrane</keyword>